<dbReference type="AlphaFoldDB" id="A0A2P5DE92"/>
<comment type="caution">
    <text evidence="4">The sequence shown here is derived from an EMBL/GenBank/DDBJ whole genome shotgun (WGS) entry which is preliminary data.</text>
</comment>
<dbReference type="PANTHER" id="PTHR31623:SF122">
    <property type="entry name" value="HXXXD-TYPE ACYL-TRANSFERASE FAMILY PROTEIN"/>
    <property type="match status" value="1"/>
</dbReference>
<sequence length="449" mass="49468">MAEEITMKVEIIKRETVKPSTPTPSHLKTYKLSFVDQLSPAVYGRIIYFYTGLQNDVAAPYSGGSDEQRSEQLKKSLSETLARFYPVAGTVTDDNLTIECNDQGAQYVEARFSGLLSASLEQPASPEILQQFLPAKVESPEAGTWPLLLVQATFFDCGGLALGICTSHKLIDAPTMGILMKSWAQTSNGRSSDQPVVEPAFNAAFYFPPRDLSCLKMPPVEMNKVECETKRFVFDKPKIMDLKAKVSGEPSRVQAVTALIWKCAMAASRTHSRVPVNKFYLSQAIDIRKRAEPPLPENLIGNVVGIVLVQITNNGHDAELQDLVAVLRKGMREYTENNAKRLGGDEASEVVFESLKEGGELMGRDDTEGLIFTSLCNARLYETIDFGWGKPIWVTVPVATGGSNFVTLMDTKCGGVEAWVTLTKEDMATFETNPELLEFAYPSTKNHAI</sequence>
<name>A0A2P5DE92_TREOI</name>
<protein>
    <submittedName>
        <fullName evidence="4">Transferase</fullName>
    </submittedName>
</protein>
<keyword evidence="2 4" id="KW-0808">Transferase</keyword>
<keyword evidence="5" id="KW-1185">Reference proteome</keyword>
<evidence type="ECO:0000313" key="5">
    <source>
        <dbReference type="Proteomes" id="UP000237000"/>
    </source>
</evidence>
<keyword evidence="3" id="KW-0012">Acyltransferase</keyword>
<accession>A0A2P5DE92</accession>
<dbReference type="InterPro" id="IPR023213">
    <property type="entry name" value="CAT-like_dom_sf"/>
</dbReference>
<dbReference type="OrthoDB" id="1932220at2759"/>
<comment type="similarity">
    <text evidence="1">Belongs to the plant acyltransferase family.</text>
</comment>
<dbReference type="Pfam" id="PF02458">
    <property type="entry name" value="Transferase"/>
    <property type="match status" value="1"/>
</dbReference>
<gene>
    <name evidence="4" type="ORF">TorRG33x02_253990</name>
</gene>
<dbReference type="STRING" id="63057.A0A2P5DE92"/>
<evidence type="ECO:0000256" key="1">
    <source>
        <dbReference type="ARBA" id="ARBA00009861"/>
    </source>
</evidence>
<evidence type="ECO:0000256" key="3">
    <source>
        <dbReference type="ARBA" id="ARBA00023315"/>
    </source>
</evidence>
<evidence type="ECO:0000313" key="4">
    <source>
        <dbReference type="EMBL" id="PON71603.1"/>
    </source>
</evidence>
<dbReference type="Proteomes" id="UP000237000">
    <property type="component" value="Unassembled WGS sequence"/>
</dbReference>
<dbReference type="GO" id="GO:0016746">
    <property type="term" value="F:acyltransferase activity"/>
    <property type="evidence" value="ECO:0007669"/>
    <property type="project" value="UniProtKB-KW"/>
</dbReference>
<reference evidence="5" key="1">
    <citation type="submission" date="2016-06" db="EMBL/GenBank/DDBJ databases">
        <title>Parallel loss of symbiosis genes in relatives of nitrogen-fixing non-legume Parasponia.</title>
        <authorList>
            <person name="Van Velzen R."/>
            <person name="Holmer R."/>
            <person name="Bu F."/>
            <person name="Rutten L."/>
            <person name="Van Zeijl A."/>
            <person name="Liu W."/>
            <person name="Santuari L."/>
            <person name="Cao Q."/>
            <person name="Sharma T."/>
            <person name="Shen D."/>
            <person name="Roswanjaya Y."/>
            <person name="Wardhani T."/>
            <person name="Kalhor M.S."/>
            <person name="Jansen J."/>
            <person name="Van den Hoogen J."/>
            <person name="Gungor B."/>
            <person name="Hartog M."/>
            <person name="Hontelez J."/>
            <person name="Verver J."/>
            <person name="Yang W.-C."/>
            <person name="Schijlen E."/>
            <person name="Repin R."/>
            <person name="Schilthuizen M."/>
            <person name="Schranz E."/>
            <person name="Heidstra R."/>
            <person name="Miyata K."/>
            <person name="Fedorova E."/>
            <person name="Kohlen W."/>
            <person name="Bisseling T."/>
            <person name="Smit S."/>
            <person name="Geurts R."/>
        </authorList>
    </citation>
    <scope>NUCLEOTIDE SEQUENCE [LARGE SCALE GENOMIC DNA]</scope>
    <source>
        <strain evidence="5">cv. RG33-2</strain>
    </source>
</reference>
<dbReference type="InParanoid" id="A0A2P5DE92"/>
<dbReference type="EMBL" id="JXTC01000276">
    <property type="protein sequence ID" value="PON71603.1"/>
    <property type="molecule type" value="Genomic_DNA"/>
</dbReference>
<evidence type="ECO:0000256" key="2">
    <source>
        <dbReference type="ARBA" id="ARBA00022679"/>
    </source>
</evidence>
<organism evidence="4 5">
    <name type="scientific">Trema orientale</name>
    <name type="common">Charcoal tree</name>
    <name type="synonym">Celtis orientalis</name>
    <dbReference type="NCBI Taxonomy" id="63057"/>
    <lineage>
        <taxon>Eukaryota</taxon>
        <taxon>Viridiplantae</taxon>
        <taxon>Streptophyta</taxon>
        <taxon>Embryophyta</taxon>
        <taxon>Tracheophyta</taxon>
        <taxon>Spermatophyta</taxon>
        <taxon>Magnoliopsida</taxon>
        <taxon>eudicotyledons</taxon>
        <taxon>Gunneridae</taxon>
        <taxon>Pentapetalae</taxon>
        <taxon>rosids</taxon>
        <taxon>fabids</taxon>
        <taxon>Rosales</taxon>
        <taxon>Cannabaceae</taxon>
        <taxon>Trema</taxon>
    </lineage>
</organism>
<dbReference type="Gene3D" id="3.30.559.10">
    <property type="entry name" value="Chloramphenicol acetyltransferase-like domain"/>
    <property type="match status" value="2"/>
</dbReference>
<dbReference type="PANTHER" id="PTHR31623">
    <property type="entry name" value="F21J9.9"/>
    <property type="match status" value="1"/>
</dbReference>
<proteinExistence type="inferred from homology"/>